<dbReference type="InterPro" id="IPR036390">
    <property type="entry name" value="WH_DNA-bd_sf"/>
</dbReference>
<comment type="caution">
    <text evidence="1">The sequence shown here is derived from an EMBL/GenBank/DDBJ whole genome shotgun (WGS) entry which is preliminary data.</text>
</comment>
<protein>
    <recommendedName>
        <fullName evidence="3">ArsR family transcriptional regulator</fullName>
    </recommendedName>
</protein>
<dbReference type="EMBL" id="MODZ01000003">
    <property type="protein sequence ID" value="OIJ36520.1"/>
    <property type="molecule type" value="Genomic_DNA"/>
</dbReference>
<dbReference type="AlphaFoldDB" id="A0A1S2N3T8"/>
<proteinExistence type="predicted"/>
<dbReference type="SUPFAM" id="SSF81301">
    <property type="entry name" value="Nucleotidyltransferase"/>
    <property type="match status" value="1"/>
</dbReference>
<sequence>MKTLASPLTPFLRSDALGALLAEVYGHPDEEFSLTELGRLTGQSTPSVHREVDRLVDAEVLLDRRQGRNRLVRANPDHALFEPMRQLIETSYGPIPVIRELFSDVPGVEELMIYGSWAARRAGEPGSFPRDIDVLVIGDASRRELARRAEQAGERLGLPVNVTRVPREDWGAQSPSPFIETIRSRPIVEISQENRRG</sequence>
<evidence type="ECO:0000313" key="2">
    <source>
        <dbReference type="Proteomes" id="UP000179540"/>
    </source>
</evidence>
<organism evidence="1 2">
    <name type="scientific">Rothia kristinae</name>
    <dbReference type="NCBI Taxonomy" id="37923"/>
    <lineage>
        <taxon>Bacteria</taxon>
        <taxon>Bacillati</taxon>
        <taxon>Actinomycetota</taxon>
        <taxon>Actinomycetes</taxon>
        <taxon>Micrococcales</taxon>
        <taxon>Micrococcaceae</taxon>
        <taxon>Rothia</taxon>
    </lineage>
</organism>
<dbReference type="InterPro" id="IPR043519">
    <property type="entry name" value="NT_sf"/>
</dbReference>
<reference evidence="1 2" key="1">
    <citation type="submission" date="2016-10" db="EMBL/GenBank/DDBJ databases">
        <title>Draft genome sequence of strain LCT isolated from the Shenzhou X spacecraft of China.</title>
        <authorList>
            <person name="Huang B."/>
        </authorList>
    </citation>
    <scope>NUCLEOTIDE SEQUENCE [LARGE SCALE GENOMIC DNA]</scope>
    <source>
        <strain evidence="1 2">LCT-H5</strain>
    </source>
</reference>
<evidence type="ECO:0008006" key="3">
    <source>
        <dbReference type="Google" id="ProtNLM"/>
    </source>
</evidence>
<dbReference type="InterPro" id="IPR036388">
    <property type="entry name" value="WH-like_DNA-bd_sf"/>
</dbReference>
<dbReference type="InterPro" id="IPR011991">
    <property type="entry name" value="ArsR-like_HTH"/>
</dbReference>
<evidence type="ECO:0000313" key="1">
    <source>
        <dbReference type="EMBL" id="OIJ36520.1"/>
    </source>
</evidence>
<dbReference type="Gene3D" id="1.10.10.10">
    <property type="entry name" value="Winged helix-like DNA-binding domain superfamily/Winged helix DNA-binding domain"/>
    <property type="match status" value="1"/>
</dbReference>
<gene>
    <name evidence="1" type="ORF">BK826_03080</name>
</gene>
<dbReference type="CDD" id="cd05403">
    <property type="entry name" value="NT_KNTase_like"/>
    <property type="match status" value="1"/>
</dbReference>
<dbReference type="SUPFAM" id="SSF46785">
    <property type="entry name" value="Winged helix' DNA-binding domain"/>
    <property type="match status" value="1"/>
</dbReference>
<dbReference type="CDD" id="cd00090">
    <property type="entry name" value="HTH_ARSR"/>
    <property type="match status" value="1"/>
</dbReference>
<accession>A0A1S2N3T8</accession>
<name>A0A1S2N3T8_9MICC</name>
<dbReference type="Proteomes" id="UP000179540">
    <property type="component" value="Unassembled WGS sequence"/>
</dbReference>